<keyword evidence="2" id="KW-1185">Reference proteome</keyword>
<dbReference type="AlphaFoldDB" id="A0A0F6W7A2"/>
<sequence length="226" mass="24684">MLVAITLLVAGCQRDAADDPPRISGPQRAAADVRRARMHERFESIDVARSALQRGDLEATRTIASTIAFRVPLDLPPPVRVHGDAVPRRALALSAAEDLDTAGIAFAQLVGTCGACHAAADATWTWPETPIPEGDDLEMQMQRHAWAHERMWEALLTRDPARFDRAASVLVGAPLGDDARVREIGERMRDAARDTERATTIDDRIAIYGRVVARCGACHARLRTLP</sequence>
<gene>
    <name evidence="1" type="ORF">DB32_006270</name>
</gene>
<name>A0A0F6W7A2_9BACT</name>
<accession>A0A0F6W7A2</accession>
<evidence type="ECO:0008006" key="3">
    <source>
        <dbReference type="Google" id="ProtNLM"/>
    </source>
</evidence>
<evidence type="ECO:0000313" key="1">
    <source>
        <dbReference type="EMBL" id="AKF09121.1"/>
    </source>
</evidence>
<dbReference type="STRING" id="927083.DB32_006270"/>
<reference evidence="1 2" key="1">
    <citation type="submission" date="2015-03" db="EMBL/GenBank/DDBJ databases">
        <title>Genome assembly of Sandaracinus amylolyticus DSM 53668.</title>
        <authorList>
            <person name="Sharma G."/>
            <person name="Subramanian S."/>
        </authorList>
    </citation>
    <scope>NUCLEOTIDE SEQUENCE [LARGE SCALE GENOMIC DNA]</scope>
    <source>
        <strain evidence="1 2">DSM 53668</strain>
    </source>
</reference>
<dbReference type="KEGG" id="samy:DB32_006270"/>
<protein>
    <recommendedName>
        <fullName evidence="3">Cytochrome c domain-containing protein</fullName>
    </recommendedName>
</protein>
<evidence type="ECO:0000313" key="2">
    <source>
        <dbReference type="Proteomes" id="UP000034883"/>
    </source>
</evidence>
<organism evidence="1 2">
    <name type="scientific">Sandaracinus amylolyticus</name>
    <dbReference type="NCBI Taxonomy" id="927083"/>
    <lineage>
        <taxon>Bacteria</taxon>
        <taxon>Pseudomonadati</taxon>
        <taxon>Myxococcota</taxon>
        <taxon>Polyangia</taxon>
        <taxon>Polyangiales</taxon>
        <taxon>Sandaracinaceae</taxon>
        <taxon>Sandaracinus</taxon>
    </lineage>
</organism>
<proteinExistence type="predicted"/>
<dbReference type="Proteomes" id="UP000034883">
    <property type="component" value="Chromosome"/>
</dbReference>
<dbReference type="EMBL" id="CP011125">
    <property type="protein sequence ID" value="AKF09121.1"/>
    <property type="molecule type" value="Genomic_DNA"/>
</dbReference>